<name>A0AAV3PK89_LITER</name>
<sequence>MLTLLATENARLYKCLKQLSELISSYQSLKDTGRGAQIVTSIISTARQYNLDKDMELPGEGFEISVKEKGSCGPQTALDRPKEGISSLPSILAETVGRDIEDIYRGNDKGIIKDVELFRQITETSRGVVTAFVERTNDKRECLKLIVVDNELGSLKQALEGKYVV</sequence>
<dbReference type="Proteomes" id="UP001454036">
    <property type="component" value="Unassembled WGS sequence"/>
</dbReference>
<accession>A0AAV3PK89</accession>
<evidence type="ECO:0000313" key="1">
    <source>
        <dbReference type="EMBL" id="GAA0151636.1"/>
    </source>
</evidence>
<dbReference type="PANTHER" id="PTHR44119">
    <property type="entry name" value="MAGNESIUM-CHELATASE SUBUNIT CHLH, CHLOROPLASTIC"/>
    <property type="match status" value="1"/>
</dbReference>
<proteinExistence type="predicted"/>
<dbReference type="PANTHER" id="PTHR44119:SF1">
    <property type="entry name" value="MAGNESIUM-CHELATASE SUBUNIT CHLH, CHLOROPLASTIC"/>
    <property type="match status" value="1"/>
</dbReference>
<protein>
    <submittedName>
        <fullName evidence="1">Uncharacterized protein</fullName>
    </submittedName>
</protein>
<gene>
    <name evidence="1" type="ORF">LIER_10317</name>
</gene>
<comment type="caution">
    <text evidence="1">The sequence shown here is derived from an EMBL/GenBank/DDBJ whole genome shotgun (WGS) entry which is preliminary data.</text>
</comment>
<reference evidence="1 2" key="1">
    <citation type="submission" date="2024-01" db="EMBL/GenBank/DDBJ databases">
        <title>The complete chloroplast genome sequence of Lithospermum erythrorhizon: insights into the phylogenetic relationship among Boraginaceae species and the maternal lineages of purple gromwells.</title>
        <authorList>
            <person name="Okada T."/>
            <person name="Watanabe K."/>
        </authorList>
    </citation>
    <scope>NUCLEOTIDE SEQUENCE [LARGE SCALE GENOMIC DNA]</scope>
</reference>
<organism evidence="1 2">
    <name type="scientific">Lithospermum erythrorhizon</name>
    <name type="common">Purple gromwell</name>
    <name type="synonym">Lithospermum officinale var. erythrorhizon</name>
    <dbReference type="NCBI Taxonomy" id="34254"/>
    <lineage>
        <taxon>Eukaryota</taxon>
        <taxon>Viridiplantae</taxon>
        <taxon>Streptophyta</taxon>
        <taxon>Embryophyta</taxon>
        <taxon>Tracheophyta</taxon>
        <taxon>Spermatophyta</taxon>
        <taxon>Magnoliopsida</taxon>
        <taxon>eudicotyledons</taxon>
        <taxon>Gunneridae</taxon>
        <taxon>Pentapetalae</taxon>
        <taxon>asterids</taxon>
        <taxon>lamiids</taxon>
        <taxon>Boraginales</taxon>
        <taxon>Boraginaceae</taxon>
        <taxon>Boraginoideae</taxon>
        <taxon>Lithospermeae</taxon>
        <taxon>Lithospermum</taxon>
    </lineage>
</organism>
<dbReference type="GO" id="GO:0009507">
    <property type="term" value="C:chloroplast"/>
    <property type="evidence" value="ECO:0007669"/>
    <property type="project" value="TreeGrafter"/>
</dbReference>
<dbReference type="EMBL" id="BAABME010001825">
    <property type="protein sequence ID" value="GAA0151636.1"/>
    <property type="molecule type" value="Genomic_DNA"/>
</dbReference>
<dbReference type="AlphaFoldDB" id="A0AAV3PK89"/>
<evidence type="ECO:0000313" key="2">
    <source>
        <dbReference type="Proteomes" id="UP001454036"/>
    </source>
</evidence>
<dbReference type="InterPro" id="IPR003672">
    <property type="entry name" value="CobN/Mg_chltase"/>
</dbReference>
<keyword evidence="2" id="KW-1185">Reference proteome</keyword>